<sequence>MINTQTTPLEKAVAAVGGSQKNLAEKVGVTPQAINMIKRRGGRLPARKMNKFLAATGLSKEELYPDIFSAA</sequence>
<dbReference type="Gene3D" id="1.10.260.40">
    <property type="entry name" value="lambda repressor-like DNA-binding domains"/>
    <property type="match status" value="1"/>
</dbReference>
<dbReference type="EMBL" id="CP042220">
    <property type="protein sequence ID" value="QDX29515.1"/>
    <property type="molecule type" value="Genomic_DNA"/>
</dbReference>
<protein>
    <submittedName>
        <fullName evidence="2">Helix-turn-helix domain-containing protein</fullName>
    </submittedName>
</protein>
<dbReference type="PROSITE" id="PS50943">
    <property type="entry name" value="HTH_CROC1"/>
    <property type="match status" value="1"/>
</dbReference>
<dbReference type="STRING" id="568768.GCA_000406125_02567"/>
<dbReference type="GO" id="GO:0003677">
    <property type="term" value="F:DNA binding"/>
    <property type="evidence" value="ECO:0007669"/>
    <property type="project" value="InterPro"/>
</dbReference>
<dbReference type="InterPro" id="IPR031856">
    <property type="entry name" value="YdaS_toxin-like"/>
</dbReference>
<organism evidence="2 3">
    <name type="scientific">Dickeya poaceiphila</name>
    <dbReference type="NCBI Taxonomy" id="568768"/>
    <lineage>
        <taxon>Bacteria</taxon>
        <taxon>Pseudomonadati</taxon>
        <taxon>Pseudomonadota</taxon>
        <taxon>Gammaproteobacteria</taxon>
        <taxon>Enterobacterales</taxon>
        <taxon>Pectobacteriaceae</taxon>
        <taxon>Dickeya</taxon>
    </lineage>
</organism>
<dbReference type="KEGG" id="dic:Dpoa569_0001290"/>
<dbReference type="Proteomes" id="UP000320591">
    <property type="component" value="Chromosome"/>
</dbReference>
<evidence type="ECO:0000313" key="2">
    <source>
        <dbReference type="EMBL" id="QDX29515.1"/>
    </source>
</evidence>
<feature type="domain" description="HTH cro/C1-type" evidence="1">
    <location>
        <begin position="19"/>
        <end position="63"/>
    </location>
</feature>
<dbReference type="CDD" id="cd00093">
    <property type="entry name" value="HTH_XRE"/>
    <property type="match status" value="1"/>
</dbReference>
<accession>A0A5B8HHW7</accession>
<gene>
    <name evidence="2" type="ORF">Dpoa569_0001290</name>
</gene>
<dbReference type="OrthoDB" id="6625471at2"/>
<dbReference type="InterPro" id="IPR010982">
    <property type="entry name" value="Lambda_DNA-bd_dom_sf"/>
</dbReference>
<evidence type="ECO:0000313" key="3">
    <source>
        <dbReference type="Proteomes" id="UP000320591"/>
    </source>
</evidence>
<dbReference type="SUPFAM" id="SSF47413">
    <property type="entry name" value="lambda repressor-like DNA-binding domains"/>
    <property type="match status" value="1"/>
</dbReference>
<proteinExistence type="predicted"/>
<dbReference type="RefSeq" id="WP_042871558.1">
    <property type="nucleotide sequence ID" value="NZ_CM001975.1"/>
</dbReference>
<reference evidence="2 3" key="1">
    <citation type="journal article" date="2019" name="Environ. Microbiol.">
        <title>The phytopathogenic nature of Dickeya aquatica 174/2 and the dynamic early evolution of Dickeya pathogenicity.</title>
        <authorList>
            <person name="Duprey A."/>
            <person name="Taib N."/>
            <person name="Leonard S."/>
            <person name="Garin T."/>
            <person name="Flandrois J.P."/>
            <person name="Nasser W."/>
            <person name="Brochier-Armanet C."/>
            <person name="Reverchon S."/>
        </authorList>
    </citation>
    <scope>NUCLEOTIDE SEQUENCE [LARGE SCALE GENOMIC DNA]</scope>
    <source>
        <strain evidence="2 3">NCPPB 569</strain>
    </source>
</reference>
<evidence type="ECO:0000259" key="1">
    <source>
        <dbReference type="PROSITE" id="PS50943"/>
    </source>
</evidence>
<name>A0A5B8HHW7_9GAMM</name>
<dbReference type="Pfam" id="PF15943">
    <property type="entry name" value="YdaS_toxin"/>
    <property type="match status" value="1"/>
</dbReference>
<keyword evidence="3" id="KW-1185">Reference proteome</keyword>
<dbReference type="InterPro" id="IPR001387">
    <property type="entry name" value="Cro/C1-type_HTH"/>
</dbReference>
<dbReference type="AlphaFoldDB" id="A0A5B8HHW7"/>